<reference evidence="1 2" key="1">
    <citation type="journal article" date="2018" name="Mol. Biol. Evol.">
        <title>Broad Genomic Sampling Reveals a Smut Pathogenic Ancestry of the Fungal Clade Ustilaginomycotina.</title>
        <authorList>
            <person name="Kijpornyongpan T."/>
            <person name="Mondo S.J."/>
            <person name="Barry K."/>
            <person name="Sandor L."/>
            <person name="Lee J."/>
            <person name="Lipzen A."/>
            <person name="Pangilinan J."/>
            <person name="LaButti K."/>
            <person name="Hainaut M."/>
            <person name="Henrissat B."/>
            <person name="Grigoriev I.V."/>
            <person name="Spatafora J.W."/>
            <person name="Aime M.C."/>
        </authorList>
    </citation>
    <scope>NUCLEOTIDE SEQUENCE [LARGE SCALE GENOMIC DNA]</scope>
    <source>
        <strain evidence="1 2">SA 807</strain>
    </source>
</reference>
<evidence type="ECO:0000313" key="1">
    <source>
        <dbReference type="EMBL" id="PWN52665.1"/>
    </source>
</evidence>
<dbReference type="Proteomes" id="UP000245626">
    <property type="component" value="Unassembled WGS sequence"/>
</dbReference>
<keyword evidence="2" id="KW-1185">Reference proteome</keyword>
<gene>
    <name evidence="1" type="ORF">IE53DRAFT_384849</name>
</gene>
<name>A0ACD0P3S4_9BASI</name>
<organism evidence="1 2">
    <name type="scientific">Violaceomyces palustris</name>
    <dbReference type="NCBI Taxonomy" id="1673888"/>
    <lineage>
        <taxon>Eukaryota</taxon>
        <taxon>Fungi</taxon>
        <taxon>Dikarya</taxon>
        <taxon>Basidiomycota</taxon>
        <taxon>Ustilaginomycotina</taxon>
        <taxon>Ustilaginomycetes</taxon>
        <taxon>Violaceomycetales</taxon>
        <taxon>Violaceomycetaceae</taxon>
        <taxon>Violaceomyces</taxon>
    </lineage>
</organism>
<accession>A0ACD0P3S4</accession>
<proteinExistence type="predicted"/>
<sequence>MAPGSARVGSPYALTLALLALHLAPSHVAAQDDQAQAVQANNNSTSTVVSALILNTIIFAIEVGIFFLFRARFRKIYQPRSYLPPPAERSETQPPSLLGWLPIFLKTPNMEIMRKNGLDAYMFISFLEMMCYIFVPIWIFSWIFLMPTYAANTSGTETGFNMFTFSNVGKSDTEQKRLVAPLLAQYVCTFWMLWNIRQRVSAFIKLRQDFLVSPQHSASAQAKTILVTGIPNEILSEKKITEIYSHMPGGVAKVWLNRDLKQLPDLFDERNKLLNKLESAETQLIKLAYKRVKKGKVTDVSGQQEDTEMNADIADKYVERKQRPTHKLGKVPCMGEKVDTIEWCREEIARLNKEIDAKRADIASDYKTYAPQNSAFILFHSQIAAHMAVKTHAHHLPYRMAERFIEAHPNDIVWSNMNMNPYEKKIRNAIGWAITIAIIAFWSIPVAFIGLVSNIKGLTENVSWLRWINDIPSAVIGIIQGILPTVLLAVLNMLLPIFLRILARLSGIPTKTGIELSLQTRFFLFQIIQNFLFLTIISGSASSVPKFVQDISKNPTQFPGTLASSIPKASTFFLSFIALQGLAGSAALFAQIVPLAVYYVKKFLLASTPRKVWHIENDMGTVAWGTLFPNISLIAVIATGYLVIAPVINGFAAVTFVLFFIAYKYLFTFVYDQKPENETAGLFFPKAINHFFAGLYLEMVMLTALFFLSQSVDVDGSKKQSAIPQGAFMIILIVLVAAFHYVLHDSFGELYTALPLSIVPAYHVDAQTGHVRSSDEISGHGEKKPLMLQQHGSDLSPGYDNDAKPGETHIEMQGSTQLRAGPTAEEMEKAFLPPSLKDPQVPLWIPNDKFGIGRAGVAAARKAGLDATDDHTSVNEKGQVETDAVSPPGEALN</sequence>
<evidence type="ECO:0000313" key="2">
    <source>
        <dbReference type="Proteomes" id="UP000245626"/>
    </source>
</evidence>
<protein>
    <submittedName>
        <fullName evidence="1">DUF221-domain-containing protein</fullName>
    </submittedName>
</protein>
<dbReference type="EMBL" id="KZ819763">
    <property type="protein sequence ID" value="PWN52665.1"/>
    <property type="molecule type" value="Genomic_DNA"/>
</dbReference>